<dbReference type="PANTHER" id="PTHR15503">
    <property type="entry name" value="LDOC1 RELATED"/>
    <property type="match status" value="1"/>
</dbReference>
<dbReference type="InterPro" id="IPR036875">
    <property type="entry name" value="Znf_CCHC_sf"/>
</dbReference>
<feature type="compositionally biased region" description="Polar residues" evidence="2">
    <location>
        <begin position="286"/>
        <end position="321"/>
    </location>
</feature>
<keyword evidence="1" id="KW-0863">Zinc-finger</keyword>
<dbReference type="GO" id="GO:0003676">
    <property type="term" value="F:nucleic acid binding"/>
    <property type="evidence" value="ECO:0007669"/>
    <property type="project" value="InterPro"/>
</dbReference>
<dbReference type="Pfam" id="PF03732">
    <property type="entry name" value="Retrotrans_gag"/>
    <property type="match status" value="1"/>
</dbReference>
<feature type="region of interest" description="Disordered" evidence="2">
    <location>
        <begin position="1"/>
        <end position="52"/>
    </location>
</feature>
<dbReference type="GO" id="GO:0008270">
    <property type="term" value="F:zinc ion binding"/>
    <property type="evidence" value="ECO:0007669"/>
    <property type="project" value="UniProtKB-KW"/>
</dbReference>
<dbReference type="PROSITE" id="PS50158">
    <property type="entry name" value="ZF_CCHC"/>
    <property type="match status" value="2"/>
</dbReference>
<protein>
    <recommendedName>
        <fullName evidence="3">CCHC-type domain-containing protein</fullName>
    </recommendedName>
</protein>
<dbReference type="Gene3D" id="2.40.70.10">
    <property type="entry name" value="Acid Proteases"/>
    <property type="match status" value="1"/>
</dbReference>
<comment type="caution">
    <text evidence="4">The sequence shown here is derived from an EMBL/GenBank/DDBJ whole genome shotgun (WGS) entry which is preliminary data.</text>
</comment>
<keyword evidence="1" id="KW-0862">Zinc</keyword>
<feature type="region of interest" description="Disordered" evidence="2">
    <location>
        <begin position="75"/>
        <end position="98"/>
    </location>
</feature>
<evidence type="ECO:0000313" key="4">
    <source>
        <dbReference type="EMBL" id="KAJ9564588.1"/>
    </source>
</evidence>
<dbReference type="Proteomes" id="UP001172457">
    <property type="component" value="Chromosome 1"/>
</dbReference>
<reference evidence="4" key="1">
    <citation type="submission" date="2023-03" db="EMBL/GenBank/DDBJ databases">
        <title>Chromosome-scale reference genome and RAD-based genetic map of yellow starthistle (Centaurea solstitialis) reveal putative structural variation and QTLs associated with invader traits.</title>
        <authorList>
            <person name="Reatini B."/>
            <person name="Cang F.A."/>
            <person name="Jiang Q."/>
            <person name="Mckibben M.T.W."/>
            <person name="Barker M.S."/>
            <person name="Rieseberg L.H."/>
            <person name="Dlugosch K.M."/>
        </authorList>
    </citation>
    <scope>NUCLEOTIDE SEQUENCE</scope>
    <source>
        <strain evidence="4">CAN-66</strain>
        <tissue evidence="4">Leaf</tissue>
    </source>
</reference>
<feature type="domain" description="CCHC-type" evidence="3">
    <location>
        <begin position="345"/>
        <end position="361"/>
    </location>
</feature>
<feature type="domain" description="CCHC-type" evidence="3">
    <location>
        <begin position="366"/>
        <end position="381"/>
    </location>
</feature>
<evidence type="ECO:0000256" key="2">
    <source>
        <dbReference type="SAM" id="MobiDB-lite"/>
    </source>
</evidence>
<feature type="compositionally biased region" description="Polar residues" evidence="2">
    <location>
        <begin position="9"/>
        <end position="19"/>
    </location>
</feature>
<dbReference type="AlphaFoldDB" id="A0AA38TWS4"/>
<dbReference type="PANTHER" id="PTHR15503:SF42">
    <property type="entry name" value="ZINC FINGER, CCHC-TYPE, RETROTRANSPOSON GAG DOMAIN, ASPARTIC PEPTIDASE DOMAIN PROTEIN-RELATED"/>
    <property type="match status" value="1"/>
</dbReference>
<dbReference type="Gene3D" id="4.10.60.10">
    <property type="entry name" value="Zinc finger, CCHC-type"/>
    <property type="match status" value="1"/>
</dbReference>
<sequence>MMSEHDSSSKIPTAQTIGDENSKSEEDVQQDIGNEDEGQLSPRTERLLKIMNDQTRSALQEQRIEFERKLLEVQNPVNAKKQDAEGPKPVNDDVPNPKSDRPFFKTFRSSGATEFSGQTDPVLAMQWVENTEKVFRVVYVREEDKVRYATATLTDRALTWWNATYRSTDPNTRDRMTWEEFQVLFFEQYCPDDLKQKLEKEFLELKHKSMSVIEYETEFKRKLQFAQRFVPSEKDKINHFVAGLRRNIRDFVTNREISSFTKAVEYARKRGHDLSLPDDSDVPEKTLSTPTSKSSRFFTPRRAQSQNTPHTSSRAYTMQSNAPRNCNRCGKSHQGRCGGDQTFLRCFCCGEVGHVRTQCPQKERACYSCGVLGHRIRECPKNRPEESRGSVQQPRQQLTQAMGASIKKEEVPKPRARAFQITTEEAVNDPDVVTVADRIFRDCSLVLENHDFLVDLIPIDIRGFDVVIGMDWLIKNRAVIICYERMVQVPVKNRDYLYIYGERRTGDVKIISMLKTLHCITKGCTSFMAYVLDATKEVNKMVKDVPIVCEYPDVFPDDLPGLPPDR</sequence>
<evidence type="ECO:0000256" key="1">
    <source>
        <dbReference type="PROSITE-ProRule" id="PRU00047"/>
    </source>
</evidence>
<feature type="region of interest" description="Disordered" evidence="2">
    <location>
        <begin position="273"/>
        <end position="321"/>
    </location>
</feature>
<dbReference type="Pfam" id="PF00098">
    <property type="entry name" value="zf-CCHC"/>
    <property type="match status" value="1"/>
</dbReference>
<gene>
    <name evidence="4" type="ORF">OSB04_000554</name>
</gene>
<feature type="compositionally biased region" description="Acidic residues" evidence="2">
    <location>
        <begin position="27"/>
        <end position="38"/>
    </location>
</feature>
<dbReference type="InterPro" id="IPR032567">
    <property type="entry name" value="RTL1-rel"/>
</dbReference>
<dbReference type="InterPro" id="IPR001878">
    <property type="entry name" value="Znf_CCHC"/>
</dbReference>
<dbReference type="SMART" id="SM00343">
    <property type="entry name" value="ZnF_C2HC"/>
    <property type="match status" value="2"/>
</dbReference>
<keyword evidence="5" id="KW-1185">Reference proteome</keyword>
<evidence type="ECO:0000259" key="3">
    <source>
        <dbReference type="PROSITE" id="PS50158"/>
    </source>
</evidence>
<proteinExistence type="predicted"/>
<dbReference type="SUPFAM" id="SSF57756">
    <property type="entry name" value="Retrovirus zinc finger-like domains"/>
    <property type="match status" value="1"/>
</dbReference>
<dbReference type="InterPro" id="IPR005162">
    <property type="entry name" value="Retrotrans_gag_dom"/>
</dbReference>
<evidence type="ECO:0000313" key="5">
    <source>
        <dbReference type="Proteomes" id="UP001172457"/>
    </source>
</evidence>
<accession>A0AA38TWS4</accession>
<dbReference type="Pfam" id="PF08284">
    <property type="entry name" value="RVP_2"/>
    <property type="match status" value="1"/>
</dbReference>
<name>A0AA38TWS4_9ASTR</name>
<keyword evidence="1" id="KW-0479">Metal-binding</keyword>
<dbReference type="InterPro" id="IPR021109">
    <property type="entry name" value="Peptidase_aspartic_dom_sf"/>
</dbReference>
<organism evidence="4 5">
    <name type="scientific">Centaurea solstitialis</name>
    <name type="common">yellow star-thistle</name>
    <dbReference type="NCBI Taxonomy" id="347529"/>
    <lineage>
        <taxon>Eukaryota</taxon>
        <taxon>Viridiplantae</taxon>
        <taxon>Streptophyta</taxon>
        <taxon>Embryophyta</taxon>
        <taxon>Tracheophyta</taxon>
        <taxon>Spermatophyta</taxon>
        <taxon>Magnoliopsida</taxon>
        <taxon>eudicotyledons</taxon>
        <taxon>Gunneridae</taxon>
        <taxon>Pentapetalae</taxon>
        <taxon>asterids</taxon>
        <taxon>campanulids</taxon>
        <taxon>Asterales</taxon>
        <taxon>Asteraceae</taxon>
        <taxon>Carduoideae</taxon>
        <taxon>Cardueae</taxon>
        <taxon>Centaureinae</taxon>
        <taxon>Centaurea</taxon>
    </lineage>
</organism>
<dbReference type="EMBL" id="JARYMX010000001">
    <property type="protein sequence ID" value="KAJ9564588.1"/>
    <property type="molecule type" value="Genomic_DNA"/>
</dbReference>